<dbReference type="AlphaFoldDB" id="H5TBW7"/>
<gene>
    <name evidence="1" type="ORF">GPUN_1678</name>
</gene>
<keyword evidence="2" id="KW-1185">Reference proteome</keyword>
<protein>
    <submittedName>
        <fullName evidence="1">Uncharacterized protein</fullName>
    </submittedName>
</protein>
<dbReference type="EMBL" id="BAET01000014">
    <property type="protein sequence ID" value="GAB55794.1"/>
    <property type="molecule type" value="Genomic_DNA"/>
</dbReference>
<evidence type="ECO:0000313" key="2">
    <source>
        <dbReference type="Proteomes" id="UP000053586"/>
    </source>
</evidence>
<organism evidence="1 2">
    <name type="scientific">Glaciecola punicea ACAM 611</name>
    <dbReference type="NCBI Taxonomy" id="1121923"/>
    <lineage>
        <taxon>Bacteria</taxon>
        <taxon>Pseudomonadati</taxon>
        <taxon>Pseudomonadota</taxon>
        <taxon>Gammaproteobacteria</taxon>
        <taxon>Alteromonadales</taxon>
        <taxon>Alteromonadaceae</taxon>
        <taxon>Glaciecola</taxon>
    </lineage>
</organism>
<reference evidence="1 2" key="1">
    <citation type="journal article" date="2012" name="J. Bacteriol.">
        <title>Genome sequence of proteorhodopsin-containing sea ice bacterium Glaciecola punicea ACAM 611T.</title>
        <authorList>
            <person name="Qin Q.-L."/>
            <person name="Xie B.-B."/>
            <person name="Shu Y.-L."/>
            <person name="Rong J.-C."/>
            <person name="Zhao D.-L."/>
            <person name="Zhang X.-Y."/>
            <person name="Chen X.-L."/>
            <person name="Zhou B.-C."/>
            <person name="Zhanga Y.-Z."/>
        </authorList>
    </citation>
    <scope>NUCLEOTIDE SEQUENCE [LARGE SCALE GENOMIC DNA]</scope>
    <source>
        <strain evidence="1 2">ACAM 611</strain>
    </source>
</reference>
<sequence>MTIEKQMDLGRMSGIQLTTVQWKALMLKSRPTRLPNAF</sequence>
<evidence type="ECO:0000313" key="1">
    <source>
        <dbReference type="EMBL" id="GAB55794.1"/>
    </source>
</evidence>
<proteinExistence type="predicted"/>
<dbReference type="Proteomes" id="UP000053586">
    <property type="component" value="Unassembled WGS sequence"/>
</dbReference>
<accession>H5TBW7</accession>
<reference evidence="1 2" key="2">
    <citation type="journal article" date="2017" name="Antonie Van Leeuwenhoek">
        <title>Rhizobium rhizosphaerae sp. nov., a novel species isolated from rice rhizosphere.</title>
        <authorList>
            <person name="Zhao J.J."/>
            <person name="Zhang J."/>
            <person name="Zhang R.J."/>
            <person name="Zhang C.W."/>
            <person name="Yin H.Q."/>
            <person name="Zhang X.X."/>
        </authorList>
    </citation>
    <scope>NUCLEOTIDE SEQUENCE [LARGE SCALE GENOMIC DNA]</scope>
    <source>
        <strain evidence="1 2">ACAM 611</strain>
    </source>
</reference>
<comment type="caution">
    <text evidence="1">The sequence shown here is derived from an EMBL/GenBank/DDBJ whole genome shotgun (WGS) entry which is preliminary data.</text>
</comment>
<name>H5TBW7_9ALTE</name>